<dbReference type="EC" id="2.4.1.-" evidence="5"/>
<dbReference type="InterPro" id="IPR035595">
    <property type="entry name" value="UDP_glycos_trans_CS"/>
</dbReference>
<comment type="similarity">
    <text evidence="1 4">Belongs to the UDP-glycosyltransferase family.</text>
</comment>
<dbReference type="Pfam" id="PF00201">
    <property type="entry name" value="UDPGT"/>
    <property type="match status" value="1"/>
</dbReference>
<dbReference type="Gene3D" id="3.40.50.2000">
    <property type="entry name" value="Glycogen Phosphorylase B"/>
    <property type="match status" value="2"/>
</dbReference>
<evidence type="ECO:0000256" key="4">
    <source>
        <dbReference type="RuleBase" id="RU003718"/>
    </source>
</evidence>
<dbReference type="EMBL" id="JASCZI010181247">
    <property type="protein sequence ID" value="MED6179595.1"/>
    <property type="molecule type" value="Genomic_DNA"/>
</dbReference>
<organism evidence="6 7">
    <name type="scientific">Stylosanthes scabra</name>
    <dbReference type="NCBI Taxonomy" id="79078"/>
    <lineage>
        <taxon>Eukaryota</taxon>
        <taxon>Viridiplantae</taxon>
        <taxon>Streptophyta</taxon>
        <taxon>Embryophyta</taxon>
        <taxon>Tracheophyta</taxon>
        <taxon>Spermatophyta</taxon>
        <taxon>Magnoliopsida</taxon>
        <taxon>eudicotyledons</taxon>
        <taxon>Gunneridae</taxon>
        <taxon>Pentapetalae</taxon>
        <taxon>rosids</taxon>
        <taxon>fabids</taxon>
        <taxon>Fabales</taxon>
        <taxon>Fabaceae</taxon>
        <taxon>Papilionoideae</taxon>
        <taxon>50 kb inversion clade</taxon>
        <taxon>dalbergioids sensu lato</taxon>
        <taxon>Dalbergieae</taxon>
        <taxon>Pterocarpus clade</taxon>
        <taxon>Stylosanthes</taxon>
    </lineage>
</organism>
<comment type="caution">
    <text evidence="6">The sequence shown here is derived from an EMBL/GenBank/DDBJ whole genome shotgun (WGS) entry which is preliminary data.</text>
</comment>
<evidence type="ECO:0000313" key="7">
    <source>
        <dbReference type="Proteomes" id="UP001341840"/>
    </source>
</evidence>
<keyword evidence="3 4" id="KW-0808">Transferase</keyword>
<dbReference type="PROSITE" id="PS00375">
    <property type="entry name" value="UDPGT"/>
    <property type="match status" value="1"/>
</dbReference>
<evidence type="ECO:0000256" key="5">
    <source>
        <dbReference type="RuleBase" id="RU362057"/>
    </source>
</evidence>
<accession>A0ABU6W142</accession>
<evidence type="ECO:0000256" key="3">
    <source>
        <dbReference type="ARBA" id="ARBA00022679"/>
    </source>
</evidence>
<dbReference type="PANTHER" id="PTHR11926">
    <property type="entry name" value="GLUCOSYL/GLUCURONOSYL TRANSFERASES"/>
    <property type="match status" value="1"/>
</dbReference>
<keyword evidence="7" id="KW-1185">Reference proteome</keyword>
<dbReference type="InterPro" id="IPR002213">
    <property type="entry name" value="UDP_glucos_trans"/>
</dbReference>
<protein>
    <recommendedName>
        <fullName evidence="5">Glycosyltransferase</fullName>
        <ecNumber evidence="5">2.4.1.-</ecNumber>
    </recommendedName>
</protein>
<name>A0ABU6W142_9FABA</name>
<proteinExistence type="inferred from homology"/>
<dbReference type="Proteomes" id="UP001341840">
    <property type="component" value="Unassembled WGS sequence"/>
</dbReference>
<gene>
    <name evidence="6" type="ORF">PIB30_002420</name>
</gene>
<evidence type="ECO:0000256" key="2">
    <source>
        <dbReference type="ARBA" id="ARBA00022676"/>
    </source>
</evidence>
<sequence>MVYHIVVAVPYPGRGHVNPMMNLCKSLISSANHHNQEILITFVVTQEWKTLINNNNHHAHAHADDSIRICTIPNVLPSEQVRGNDFPGFYEAVMTKMEAPFEALIQEINGDVDLMIADTELLWAAPIARRRSIPLALLWTASASVFSMFLHHQLCVENGHIGIDSLEHGEKCVDYIPGVSPLKISDLPPIFHDKNGKVLQLYLQCISMVQHAQYLLFNSIYEIEPKAIETLKSKYPSPLYTIGPLIPFNEVTSNERSNYMQWLDSQPKGSVLYISLGSYLSISNEQMEELIAGLFESGVRFLMVYRGPNKTLISQNSNSSMMMNGLFVPWCDQLRVLSHNSIGGFLSHCGWNSVLEAMFCGVPILTFPISIDQVPNSKQIVEDWKVGVELKERLGINKENGVVVMRKEIARIVKSFMDYESREGRELRGRTSNVRDVCRNTIVEGGSSLQNLNAFLEDILQSKQIK</sequence>
<keyword evidence="2 4" id="KW-0328">Glycosyltransferase</keyword>
<evidence type="ECO:0000313" key="6">
    <source>
        <dbReference type="EMBL" id="MED6179595.1"/>
    </source>
</evidence>
<reference evidence="6 7" key="1">
    <citation type="journal article" date="2023" name="Plants (Basel)">
        <title>Bridging the Gap: Combining Genomics and Transcriptomics Approaches to Understand Stylosanthes scabra, an Orphan Legume from the Brazilian Caatinga.</title>
        <authorList>
            <person name="Ferreira-Neto J.R.C."/>
            <person name="da Silva M.D."/>
            <person name="Binneck E."/>
            <person name="de Melo N.F."/>
            <person name="da Silva R.H."/>
            <person name="de Melo A.L.T.M."/>
            <person name="Pandolfi V."/>
            <person name="Bustamante F.O."/>
            <person name="Brasileiro-Vidal A.C."/>
            <person name="Benko-Iseppon A.M."/>
        </authorList>
    </citation>
    <scope>NUCLEOTIDE SEQUENCE [LARGE SCALE GENOMIC DNA]</scope>
    <source>
        <tissue evidence="6">Leaves</tissue>
    </source>
</reference>
<dbReference type="PANTHER" id="PTHR11926:SF1494">
    <property type="entry name" value="FLAVONOL 3-O-GLUCOSYLTRANSFERASE UGT76E12-RELATED"/>
    <property type="match status" value="1"/>
</dbReference>
<evidence type="ECO:0000256" key="1">
    <source>
        <dbReference type="ARBA" id="ARBA00009995"/>
    </source>
</evidence>
<dbReference type="CDD" id="cd03784">
    <property type="entry name" value="GT1_Gtf-like"/>
    <property type="match status" value="1"/>
</dbReference>
<dbReference type="SUPFAM" id="SSF53756">
    <property type="entry name" value="UDP-Glycosyltransferase/glycogen phosphorylase"/>
    <property type="match status" value="1"/>
</dbReference>